<comment type="subcellular location">
    <subcellularLocation>
        <location evidence="1">Membrane</location>
        <topology evidence="1">Multi-pass membrane protein</topology>
    </subcellularLocation>
</comment>
<dbReference type="GO" id="GO:0005886">
    <property type="term" value="C:plasma membrane"/>
    <property type="evidence" value="ECO:0007669"/>
    <property type="project" value="TreeGrafter"/>
</dbReference>
<dbReference type="PANTHER" id="PTHR11629">
    <property type="entry name" value="VACUOLAR PROTON ATPASES"/>
    <property type="match status" value="1"/>
</dbReference>
<feature type="transmembrane region" description="Helical" evidence="9">
    <location>
        <begin position="541"/>
        <end position="562"/>
    </location>
</feature>
<dbReference type="AlphaFoldDB" id="A0A0A7DW87"/>
<dbReference type="InterPro" id="IPR002490">
    <property type="entry name" value="V-ATPase_116kDa_su"/>
</dbReference>
<name>A0A0A7DW87_GRANI</name>
<evidence type="ECO:0000256" key="6">
    <source>
        <dbReference type="ARBA" id="ARBA00022989"/>
    </source>
</evidence>
<evidence type="ECO:0000256" key="4">
    <source>
        <dbReference type="ARBA" id="ARBA00022692"/>
    </source>
</evidence>
<feature type="transmembrane region" description="Helical" evidence="9">
    <location>
        <begin position="768"/>
        <end position="792"/>
    </location>
</feature>
<feature type="transmembrane region" description="Helical" evidence="9">
    <location>
        <begin position="410"/>
        <end position="434"/>
    </location>
</feature>
<feature type="coiled-coil region" evidence="10">
    <location>
        <begin position="51"/>
        <end position="128"/>
    </location>
</feature>
<dbReference type="GO" id="GO:0046961">
    <property type="term" value="F:proton-transporting ATPase activity, rotational mechanism"/>
    <property type="evidence" value="ECO:0007669"/>
    <property type="project" value="InterPro"/>
</dbReference>
<keyword evidence="8 9" id="KW-0472">Membrane</keyword>
<keyword evidence="3 9" id="KW-0813">Transport</keyword>
<organism evidence="11">
    <name type="scientific">Graminella nigrifrons</name>
    <name type="common">Blackfaced leafhopper</name>
    <dbReference type="NCBI Taxonomy" id="30127"/>
    <lineage>
        <taxon>Eukaryota</taxon>
        <taxon>Metazoa</taxon>
        <taxon>Ecdysozoa</taxon>
        <taxon>Arthropoda</taxon>
        <taxon>Hexapoda</taxon>
        <taxon>Insecta</taxon>
        <taxon>Pterygota</taxon>
        <taxon>Neoptera</taxon>
        <taxon>Paraneoptera</taxon>
        <taxon>Hemiptera</taxon>
        <taxon>Auchenorrhyncha</taxon>
        <taxon>Membracoidea</taxon>
        <taxon>Cicadellidae</taxon>
        <taxon>Deltocephalinae</taxon>
        <taxon>Deltocephalini</taxon>
        <taxon>Graminella</taxon>
    </lineage>
</organism>
<evidence type="ECO:0000313" key="11">
    <source>
        <dbReference type="EMBL" id="AIY24627.1"/>
    </source>
</evidence>
<evidence type="ECO:0000256" key="1">
    <source>
        <dbReference type="ARBA" id="ARBA00004141"/>
    </source>
</evidence>
<dbReference type="Pfam" id="PF01496">
    <property type="entry name" value="V_ATPase_I"/>
    <property type="match status" value="1"/>
</dbReference>
<keyword evidence="4 9" id="KW-0812">Transmembrane</keyword>
<accession>A0A0A7DW87</accession>
<dbReference type="GO" id="GO:0000220">
    <property type="term" value="C:vacuolar proton-transporting V-type ATPase, V0 domain"/>
    <property type="evidence" value="ECO:0007669"/>
    <property type="project" value="InterPro"/>
</dbReference>
<evidence type="ECO:0000256" key="2">
    <source>
        <dbReference type="ARBA" id="ARBA00009904"/>
    </source>
</evidence>
<evidence type="ECO:0000256" key="9">
    <source>
        <dbReference type="RuleBase" id="RU361189"/>
    </source>
</evidence>
<protein>
    <recommendedName>
        <fullName evidence="9">V-type proton ATPase subunit a</fullName>
    </recommendedName>
</protein>
<evidence type="ECO:0000256" key="8">
    <source>
        <dbReference type="ARBA" id="ARBA00023136"/>
    </source>
</evidence>
<keyword evidence="6 9" id="KW-1133">Transmembrane helix</keyword>
<feature type="transmembrane region" description="Helical" evidence="9">
    <location>
        <begin position="644"/>
        <end position="662"/>
    </location>
</feature>
<dbReference type="PIRSF" id="PIRSF001293">
    <property type="entry name" value="ATP6V0A1"/>
    <property type="match status" value="1"/>
</dbReference>
<feature type="transmembrane region" description="Helical" evidence="9">
    <location>
        <begin position="574"/>
        <end position="594"/>
    </location>
</feature>
<dbReference type="GO" id="GO:0007035">
    <property type="term" value="P:vacuolar acidification"/>
    <property type="evidence" value="ECO:0007669"/>
    <property type="project" value="TreeGrafter"/>
</dbReference>
<feature type="transmembrane region" description="Helical" evidence="9">
    <location>
        <begin position="454"/>
        <end position="473"/>
    </location>
</feature>
<evidence type="ECO:0000256" key="3">
    <source>
        <dbReference type="ARBA" id="ARBA00022448"/>
    </source>
</evidence>
<sequence>MGSLFRSEEMTLCQLFLQSEAAYACVSELGELGLVQFRDLNPEVNAFQRKFVNEVRRCDEMERKLRYLEKEIKKDGIPMLDTGDNPEAPQPREMIDLEATFEKLENELREVNQNAEALKRNYLELTELKHILRKTQGFFDEAELGLPTHYGGSGPADEQTALLADEGLRAQGHYLKFGFVAGVILRERIPAFERMLWRACRGNVFLRQAEIELPLEDPSTGDQVYKSVFIIFFQGDQLKTRVKKICEGFRATLYPCPEAPADRREMAMGVMTRIEDLNTVLGQTQDHRHRVLVAAAKHIKNWFVKVRKIKAIYHTLNLFNLDVTQKCLIAECWVPVLDIETIQLALRRGTERSGSSVPPILNRMDTFEDPPTYNRTNKFTNAFQALIDAYGVASYREVNPAPYTIITFPFLFAVMFGDLGHGLLMTLFAAWMVLKEKPLAAQKTDNEIWNIFFGGRYVILLMGLFSMYTGFIYNDVFSKSLNIFGSHWTVLYDKNWLMDNKYLELDPAEAYQKTPYPIGLDPVWMIAENKIRFLNAYKMKISIILGVVHMLFGVSLSVWNYSYFKKQLDVYTMFLPQIIFLVFLFFYMVLLMFIKWISYGPDNPVESGPFCAPSILITFINMVLFKDAPVNEPCTPWMYAGQKYFQYLLVLIALMCVPWMLIAKPYMMMQEQAKQHHLLSNHHGAGGENGDIEGGVVAAQQQAAASHGHEDMMEVWIHQAIHTIEYVLGSVSHTASYLRLWALSLAHAQLSEVLWKMVMNKGLVSESWVGGVVLWAVFAFWAILTVGILVLMEGLSAFLHTLRLHWVEFQSKFYTGGGYTFLPFSFETILDQAAHASDDK</sequence>
<keyword evidence="5 9" id="KW-0375">Hydrogen ion transport</keyword>
<dbReference type="PANTHER" id="PTHR11629:SF63">
    <property type="entry name" value="V-TYPE PROTON ATPASE SUBUNIT A"/>
    <property type="match status" value="1"/>
</dbReference>
<comment type="function">
    <text evidence="9">Essential component of the vacuolar proton pump (V-ATPase), a multimeric enzyme that catalyzes the translocation of protons across the membranes. Required for assembly and activity of the V-ATPase.</text>
</comment>
<evidence type="ECO:0000256" key="7">
    <source>
        <dbReference type="ARBA" id="ARBA00023065"/>
    </source>
</evidence>
<comment type="similarity">
    <text evidence="2 9">Belongs to the V-ATPase 116 kDa subunit family.</text>
</comment>
<dbReference type="InterPro" id="IPR026028">
    <property type="entry name" value="V-type_ATPase_116kDa_su_euka"/>
</dbReference>
<evidence type="ECO:0000256" key="5">
    <source>
        <dbReference type="ARBA" id="ARBA00022781"/>
    </source>
</evidence>
<proteinExistence type="evidence at transcript level"/>
<dbReference type="EMBL" id="KF986377">
    <property type="protein sequence ID" value="AIY24627.1"/>
    <property type="molecule type" value="mRNA"/>
</dbReference>
<reference evidence="11" key="1">
    <citation type="submission" date="2013-12" db="EMBL/GenBank/DDBJ databases">
        <title>Differential expression of immune response transcripts in Graminella nigrifrons against Maize fine streak virus challenge.</title>
        <authorList>
            <person name="Chen Y."/>
            <person name="Michel A.P."/>
            <person name="Redinbaugh M.G."/>
        </authorList>
    </citation>
    <scope>NUCLEOTIDE SEQUENCE</scope>
</reference>
<keyword evidence="10" id="KW-0175">Coiled coil</keyword>
<dbReference type="GO" id="GO:0051117">
    <property type="term" value="F:ATPase binding"/>
    <property type="evidence" value="ECO:0007669"/>
    <property type="project" value="TreeGrafter"/>
</dbReference>
<evidence type="ECO:0000256" key="10">
    <source>
        <dbReference type="SAM" id="Coils"/>
    </source>
</evidence>
<keyword evidence="7 9" id="KW-0406">Ion transport</keyword>